<dbReference type="AlphaFoldDB" id="A0A1G1W4K2"/>
<evidence type="ECO:0000313" key="2">
    <source>
        <dbReference type="EMBL" id="OGY22588.1"/>
    </source>
</evidence>
<organism evidence="2 3">
    <name type="scientific">Candidatus Woykebacteria bacterium GWA1_44_8</name>
    <dbReference type="NCBI Taxonomy" id="1802591"/>
    <lineage>
        <taxon>Bacteria</taxon>
        <taxon>Candidatus Woykeibacteriota</taxon>
    </lineage>
</organism>
<protein>
    <submittedName>
        <fullName evidence="2">Uncharacterized protein</fullName>
    </submittedName>
</protein>
<comment type="caution">
    <text evidence="2">The sequence shown here is derived from an EMBL/GenBank/DDBJ whole genome shotgun (WGS) entry which is preliminary data.</text>
</comment>
<dbReference type="Proteomes" id="UP000176299">
    <property type="component" value="Unassembled WGS sequence"/>
</dbReference>
<reference evidence="2 3" key="1">
    <citation type="journal article" date="2016" name="Nat. Commun.">
        <title>Thousands of microbial genomes shed light on interconnected biogeochemical processes in an aquifer system.</title>
        <authorList>
            <person name="Anantharaman K."/>
            <person name="Brown C.T."/>
            <person name="Hug L.A."/>
            <person name="Sharon I."/>
            <person name="Castelle C.J."/>
            <person name="Probst A.J."/>
            <person name="Thomas B.C."/>
            <person name="Singh A."/>
            <person name="Wilkins M.J."/>
            <person name="Karaoz U."/>
            <person name="Brodie E.L."/>
            <person name="Williams K.H."/>
            <person name="Hubbard S.S."/>
            <person name="Banfield J.F."/>
        </authorList>
    </citation>
    <scope>NUCLEOTIDE SEQUENCE [LARGE SCALE GENOMIC DNA]</scope>
</reference>
<keyword evidence="1" id="KW-0812">Transmembrane</keyword>
<feature type="transmembrane region" description="Helical" evidence="1">
    <location>
        <begin position="59"/>
        <end position="83"/>
    </location>
</feature>
<gene>
    <name evidence="2" type="ORF">A2113_04555</name>
</gene>
<keyword evidence="1" id="KW-0472">Membrane</keyword>
<name>A0A1G1W4K2_9BACT</name>
<dbReference type="EMBL" id="MHCN01000004">
    <property type="protein sequence ID" value="OGY22588.1"/>
    <property type="molecule type" value="Genomic_DNA"/>
</dbReference>
<evidence type="ECO:0000313" key="3">
    <source>
        <dbReference type="Proteomes" id="UP000176299"/>
    </source>
</evidence>
<keyword evidence="1" id="KW-1133">Transmembrane helix</keyword>
<sequence length="250" mass="28013">MDLPEALQQVGIQPYLFYLLLFLIFLSVVVFFFAPILLKITRGARGSKISLPTIKKPKLSLATSFVVLTAVALVAVGGVYYHLNYFQVKKETPANPQIEKEKVGPRGDFQVSVTRNSDKVILNWDKNVKVSGILLVQLGKDTTDRDNTLVWGITPSTTVNIENVNIDEITKSDLEKYEKELKSSSGKKPETPQIPSPYELLTKPEGFYYYDETIKGDQAKFKLQKGTRYAVEISGVSNGEGMRAAYVFDY</sequence>
<proteinExistence type="predicted"/>
<feature type="transmembrane region" description="Helical" evidence="1">
    <location>
        <begin position="15"/>
        <end position="38"/>
    </location>
</feature>
<accession>A0A1G1W4K2</accession>
<evidence type="ECO:0000256" key="1">
    <source>
        <dbReference type="SAM" id="Phobius"/>
    </source>
</evidence>
<dbReference type="STRING" id="1802591.A2113_04555"/>